<evidence type="ECO:0000313" key="2">
    <source>
        <dbReference type="EMBL" id="MBP2356583.1"/>
    </source>
</evidence>
<dbReference type="RefSeq" id="WP_209699076.1">
    <property type="nucleotide sequence ID" value="NZ_BAAAVU010000003.1"/>
</dbReference>
<feature type="region of interest" description="Disordered" evidence="1">
    <location>
        <begin position="994"/>
        <end position="1031"/>
    </location>
</feature>
<evidence type="ECO:0000313" key="3">
    <source>
        <dbReference type="Proteomes" id="UP000755585"/>
    </source>
</evidence>
<name>A0ABS4UY34_9ACTN</name>
<proteinExistence type="predicted"/>
<dbReference type="EMBL" id="JAGINT010000002">
    <property type="protein sequence ID" value="MBP2356583.1"/>
    <property type="molecule type" value="Genomic_DNA"/>
</dbReference>
<dbReference type="Gene3D" id="1.25.10.10">
    <property type="entry name" value="Leucine-rich Repeat Variant"/>
    <property type="match status" value="1"/>
</dbReference>
<organism evidence="2 3">
    <name type="scientific">Kribbella aluminosa</name>
    <dbReference type="NCBI Taxonomy" id="416017"/>
    <lineage>
        <taxon>Bacteria</taxon>
        <taxon>Bacillati</taxon>
        <taxon>Actinomycetota</taxon>
        <taxon>Actinomycetes</taxon>
        <taxon>Propionibacteriales</taxon>
        <taxon>Kribbellaceae</taxon>
        <taxon>Kribbella</taxon>
    </lineage>
</organism>
<dbReference type="SUPFAM" id="SSF48371">
    <property type="entry name" value="ARM repeat"/>
    <property type="match status" value="2"/>
</dbReference>
<dbReference type="Proteomes" id="UP000755585">
    <property type="component" value="Unassembled WGS sequence"/>
</dbReference>
<reference evidence="2 3" key="1">
    <citation type="submission" date="2021-03" db="EMBL/GenBank/DDBJ databases">
        <title>Sequencing the genomes of 1000 actinobacteria strains.</title>
        <authorList>
            <person name="Klenk H.-P."/>
        </authorList>
    </citation>
    <scope>NUCLEOTIDE SEQUENCE [LARGE SCALE GENOMIC DNA]</scope>
    <source>
        <strain evidence="2 3">DSM 18824</strain>
    </source>
</reference>
<gene>
    <name evidence="2" type="ORF">JOF29_007693</name>
</gene>
<comment type="caution">
    <text evidence="2">The sequence shown here is derived from an EMBL/GenBank/DDBJ whole genome shotgun (WGS) entry which is preliminary data.</text>
</comment>
<protein>
    <recommendedName>
        <fullName evidence="4">HEAT repeat protein</fullName>
    </recommendedName>
</protein>
<sequence>MRLPELLRSIDGLSYGRRVRFLADQAPQLAGLLGELAPGSAFERHLGLQVAEITRDTAYVSRMLRDREPAVQARALAAVGRGVPVTDDDLRILYDDAPAFLRTRLVALVRRQRRERLAVRLIDEHRARWGDVAASGLLDATDDLTVERLLPELAYCLTPGSWRTLAKHHRSQVLDFARSTLPTGSDRDEWWQGVGHGAAAALDAELIMEAVPADGLPIAVLDILGPLTDRDPAGVLEMLLAPDRRRVVWQALTPAFRRRLHRYSTASLIRLGRVLWPQLTALLAALPPSRRAAVFTGVTDQVDLGQARLADDLLWVLPHQERVEQARRMLALPVLQEDGAARRAVTAHLPYEEAFSLLSGDVLDPDAAVRASVYRAVIRSAGNGRRPEQVVEAVTWAAGRIRNDQDPVRSTVVQAVAALPPSLLTDALTSSLDTLLTDALDARDTSYSTRRALTELAEHAVVHGAVDDQGGVLEWGLQAHGRLSSSLGTIDLYGLITGLPRGREVEVYDVLRPAVDAAAKRNEYGLAIAVAAAFGRRAWSLEPLQDVLEQAVWSNQEHTVNEGCRFWLDAPATRQERVERIIARDVRMARWYPVWWVVTELRTDLLDPVLAAADKIRRFERNSAAWEVSSQALRRWLPRQQARYAELLAGVARDERVPEWYRARAVKTLGQVPVGGSLDEFLASDNILLQEAALGALAWTERPDAVIPLLLAHAGDDRARAAVYAAGRAARYVRPSLLPGLLQPVLSGDKVKVTARKEAVRLLGELRAPGASAVLTETWAGAHRDVRAAIARAVSQYLLHDPAAWAVLEQAVHDSPATAVALAARRAYDVPLGYRSRYADLLIAVTTRSEPEVVGPALLALREWARHNPAVAGVCADFISRLSVRGPVWRQAITALVSIVAADAPLGLGALVDAVRLLVRLEADPSLPNAQPDRDHPARQRLTYLVSQLTSHFAARPAAIRHHLLAVANELSTPDFLDLRLQLLVLAHDLAAESRGTPHRQSPPDGLTAESRGTPPRQSPRDGVAAQSDGEPSSLLRDLLDLVLDDPLAAASAAELIGARLAATASTWSPADLLPTAEHLSRSTDLASGLFAHALLRTAAPPAGWPAPWRSVLVALRNHPHVPVRRRALDLTTATE</sequence>
<dbReference type="InterPro" id="IPR016024">
    <property type="entry name" value="ARM-type_fold"/>
</dbReference>
<keyword evidence="3" id="KW-1185">Reference proteome</keyword>
<evidence type="ECO:0008006" key="4">
    <source>
        <dbReference type="Google" id="ProtNLM"/>
    </source>
</evidence>
<dbReference type="InterPro" id="IPR011989">
    <property type="entry name" value="ARM-like"/>
</dbReference>
<accession>A0ABS4UY34</accession>
<evidence type="ECO:0000256" key="1">
    <source>
        <dbReference type="SAM" id="MobiDB-lite"/>
    </source>
</evidence>